<protein>
    <submittedName>
        <fullName evidence="2">Uncharacterized protein</fullName>
    </submittedName>
</protein>
<sequence>MGCGGTGLVSGSGDVAAGRRQAESDRQVRGAPVSPVWMWQ</sequence>
<comment type="caution">
    <text evidence="2">The sequence shown here is derived from an EMBL/GenBank/DDBJ whole genome shotgun (WGS) entry which is preliminary data.</text>
</comment>
<name>A0A5B7IH92_PORTR</name>
<dbReference type="AlphaFoldDB" id="A0A5B7IH92"/>
<feature type="region of interest" description="Disordered" evidence="1">
    <location>
        <begin position="1"/>
        <end position="40"/>
    </location>
</feature>
<dbReference type="Proteomes" id="UP000324222">
    <property type="component" value="Unassembled WGS sequence"/>
</dbReference>
<keyword evidence="3" id="KW-1185">Reference proteome</keyword>
<evidence type="ECO:0000313" key="3">
    <source>
        <dbReference type="Proteomes" id="UP000324222"/>
    </source>
</evidence>
<gene>
    <name evidence="2" type="ORF">E2C01_074822</name>
</gene>
<evidence type="ECO:0000256" key="1">
    <source>
        <dbReference type="SAM" id="MobiDB-lite"/>
    </source>
</evidence>
<evidence type="ECO:0000313" key="2">
    <source>
        <dbReference type="EMBL" id="MPC80248.1"/>
    </source>
</evidence>
<organism evidence="2 3">
    <name type="scientific">Portunus trituberculatus</name>
    <name type="common">Swimming crab</name>
    <name type="synonym">Neptunus trituberculatus</name>
    <dbReference type="NCBI Taxonomy" id="210409"/>
    <lineage>
        <taxon>Eukaryota</taxon>
        <taxon>Metazoa</taxon>
        <taxon>Ecdysozoa</taxon>
        <taxon>Arthropoda</taxon>
        <taxon>Crustacea</taxon>
        <taxon>Multicrustacea</taxon>
        <taxon>Malacostraca</taxon>
        <taxon>Eumalacostraca</taxon>
        <taxon>Eucarida</taxon>
        <taxon>Decapoda</taxon>
        <taxon>Pleocyemata</taxon>
        <taxon>Brachyura</taxon>
        <taxon>Eubrachyura</taxon>
        <taxon>Portunoidea</taxon>
        <taxon>Portunidae</taxon>
        <taxon>Portuninae</taxon>
        <taxon>Portunus</taxon>
    </lineage>
</organism>
<accession>A0A5B7IH92</accession>
<proteinExistence type="predicted"/>
<reference evidence="2 3" key="1">
    <citation type="submission" date="2019-05" db="EMBL/GenBank/DDBJ databases">
        <title>Another draft genome of Portunus trituberculatus and its Hox gene families provides insights of decapod evolution.</title>
        <authorList>
            <person name="Jeong J.-H."/>
            <person name="Song I."/>
            <person name="Kim S."/>
            <person name="Choi T."/>
            <person name="Kim D."/>
            <person name="Ryu S."/>
            <person name="Kim W."/>
        </authorList>
    </citation>
    <scope>NUCLEOTIDE SEQUENCE [LARGE SCALE GENOMIC DNA]</scope>
    <source>
        <tissue evidence="2">Muscle</tissue>
    </source>
</reference>
<dbReference type="EMBL" id="VSRR010053479">
    <property type="protein sequence ID" value="MPC80248.1"/>
    <property type="molecule type" value="Genomic_DNA"/>
</dbReference>
<feature type="compositionally biased region" description="Gly residues" evidence="1">
    <location>
        <begin position="1"/>
        <end position="10"/>
    </location>
</feature>